<dbReference type="HOGENOM" id="CLU_2713349_0_0_6"/>
<feature type="region of interest" description="Disordered" evidence="1">
    <location>
        <begin position="1"/>
        <end position="24"/>
    </location>
</feature>
<dbReference type="AlphaFoldDB" id="A4SMS0"/>
<evidence type="ECO:0000313" key="2">
    <source>
        <dbReference type="EMBL" id="ABO90192.1"/>
    </source>
</evidence>
<feature type="compositionally biased region" description="Basic residues" evidence="1">
    <location>
        <begin position="1"/>
        <end position="11"/>
    </location>
</feature>
<gene>
    <name evidence="2" type="ordered locus">ASA_2127</name>
</gene>
<accession>A4SMS0</accession>
<organism evidence="2 3">
    <name type="scientific">Aeromonas salmonicida (strain A449)</name>
    <dbReference type="NCBI Taxonomy" id="382245"/>
    <lineage>
        <taxon>Bacteria</taxon>
        <taxon>Pseudomonadati</taxon>
        <taxon>Pseudomonadota</taxon>
        <taxon>Gammaproteobacteria</taxon>
        <taxon>Aeromonadales</taxon>
        <taxon>Aeromonadaceae</taxon>
        <taxon>Aeromonas</taxon>
    </lineage>
</organism>
<sequence length="72" mass="8328">MAWGSRRRGAGRRSDGDRKRTVRQQAGWITKGGWGKSARLDYSRCPYRFFAEFIDGVKLREESCQNQQSIDS</sequence>
<name>A4SMS0_AERS4</name>
<protein>
    <submittedName>
        <fullName evidence="2">Uncharacterized protein</fullName>
    </submittedName>
</protein>
<dbReference type="Proteomes" id="UP000000225">
    <property type="component" value="Chromosome"/>
</dbReference>
<evidence type="ECO:0000256" key="1">
    <source>
        <dbReference type="SAM" id="MobiDB-lite"/>
    </source>
</evidence>
<evidence type="ECO:0000313" key="3">
    <source>
        <dbReference type="Proteomes" id="UP000000225"/>
    </source>
</evidence>
<dbReference type="KEGG" id="asa:ASA_2127"/>
<dbReference type="EMBL" id="CP000644">
    <property type="protein sequence ID" value="ABO90192.1"/>
    <property type="molecule type" value="Genomic_DNA"/>
</dbReference>
<reference evidence="3" key="1">
    <citation type="journal article" date="2008" name="BMC Genomics">
        <title>The genome of Aeromonas salmonicida subsp. salmonicida A449: insights into the evolution of a fish pathogen.</title>
        <authorList>
            <person name="Reith M.E."/>
            <person name="Singh R.K."/>
            <person name="Curtis B."/>
            <person name="Boyd J.M."/>
            <person name="Bouevitch A."/>
            <person name="Kimball J."/>
            <person name="Munholland J."/>
            <person name="Murphy C."/>
            <person name="Sarty D."/>
            <person name="Williams J."/>
            <person name="Nash J.H."/>
            <person name="Johnson S.C."/>
            <person name="Brown L.L."/>
        </authorList>
    </citation>
    <scope>NUCLEOTIDE SEQUENCE [LARGE SCALE GENOMIC DNA]</scope>
    <source>
        <strain evidence="3">A449</strain>
    </source>
</reference>
<proteinExistence type="predicted"/>